<dbReference type="RefSeq" id="WP_135264741.1">
    <property type="nucleotide sequence ID" value="NZ_SMLM01000003.1"/>
</dbReference>
<keyword evidence="1" id="KW-0732">Signal</keyword>
<accession>A0A4Z0BQY7</accession>
<comment type="caution">
    <text evidence="2">The sequence shown here is derived from an EMBL/GenBank/DDBJ whole genome shotgun (WGS) entry which is preliminary data.</text>
</comment>
<feature type="chain" id="PRO_5021349966" evidence="1">
    <location>
        <begin position="19"/>
        <end position="175"/>
    </location>
</feature>
<keyword evidence="3" id="KW-1185">Reference proteome</keyword>
<evidence type="ECO:0000313" key="2">
    <source>
        <dbReference type="EMBL" id="TFZ00399.1"/>
    </source>
</evidence>
<dbReference type="InterPro" id="IPR021675">
    <property type="entry name" value="DUF3261"/>
</dbReference>
<proteinExistence type="predicted"/>
<dbReference type="AlphaFoldDB" id="A0A4Z0BQY7"/>
<feature type="signal peptide" evidence="1">
    <location>
        <begin position="1"/>
        <end position="18"/>
    </location>
</feature>
<dbReference type="PROSITE" id="PS51257">
    <property type="entry name" value="PROKAR_LIPOPROTEIN"/>
    <property type="match status" value="1"/>
</dbReference>
<evidence type="ECO:0000256" key="1">
    <source>
        <dbReference type="SAM" id="SignalP"/>
    </source>
</evidence>
<dbReference type="Pfam" id="PF11659">
    <property type="entry name" value="DUF3261"/>
    <property type="match status" value="1"/>
</dbReference>
<reference evidence="2 3" key="1">
    <citation type="submission" date="2019-03" db="EMBL/GenBank/DDBJ databases">
        <title>Ramlibacter henchirensis DSM 14656, whole genome shotgun sequence.</title>
        <authorList>
            <person name="Zhang X."/>
            <person name="Feng G."/>
            <person name="Zhu H."/>
        </authorList>
    </citation>
    <scope>NUCLEOTIDE SEQUENCE [LARGE SCALE GENOMIC DNA]</scope>
    <source>
        <strain evidence="2 3">DSM 14656</strain>
    </source>
</reference>
<evidence type="ECO:0000313" key="3">
    <source>
        <dbReference type="Proteomes" id="UP000298180"/>
    </source>
</evidence>
<gene>
    <name evidence="2" type="ORF">EZ313_18210</name>
</gene>
<dbReference type="Proteomes" id="UP000298180">
    <property type="component" value="Unassembled WGS sequence"/>
</dbReference>
<dbReference type="OrthoDB" id="6228084at2"/>
<sequence>MRLLPAISAMLLAGCAVAPPQSDIMLRLAPGSLGRELALQQRMTVSSHGRTEQLDLAIESDEDSVRLAVMDFGQTVMRLEWDGQALKESRATGWPAFITPERVLSDLQLVHWPLESIRPGLPTGWSVDDEAGTRVVRARGEVAIRIRHSGTDNAELEHLAAKYRVRLEPWPRSAP</sequence>
<organism evidence="2 3">
    <name type="scientific">Ramlibacter henchirensis</name>
    <dbReference type="NCBI Taxonomy" id="204072"/>
    <lineage>
        <taxon>Bacteria</taxon>
        <taxon>Pseudomonadati</taxon>
        <taxon>Pseudomonadota</taxon>
        <taxon>Betaproteobacteria</taxon>
        <taxon>Burkholderiales</taxon>
        <taxon>Comamonadaceae</taxon>
        <taxon>Ramlibacter</taxon>
    </lineage>
</organism>
<protein>
    <submittedName>
        <fullName evidence="2">DUF3261 domain-containing protein</fullName>
    </submittedName>
</protein>
<dbReference type="EMBL" id="SMLM01000003">
    <property type="protein sequence ID" value="TFZ00399.1"/>
    <property type="molecule type" value="Genomic_DNA"/>
</dbReference>
<name>A0A4Z0BQY7_9BURK</name>